<keyword evidence="1" id="KW-1133">Transmembrane helix</keyword>
<dbReference type="HOGENOM" id="CLU_131458_1_0_9"/>
<gene>
    <name evidence="2" type="ordered locus">CLL_A1355</name>
</gene>
<keyword evidence="1" id="KW-0812">Transmembrane</keyword>
<dbReference type="AlphaFoldDB" id="B2TJD7"/>
<keyword evidence="1" id="KW-0472">Membrane</keyword>
<dbReference type="PATRIC" id="fig|935198.13.peg.1301"/>
<evidence type="ECO:0000313" key="2">
    <source>
        <dbReference type="EMBL" id="ACD24254.1"/>
    </source>
</evidence>
<feature type="transmembrane region" description="Helical" evidence="1">
    <location>
        <begin position="152"/>
        <end position="174"/>
    </location>
</feature>
<accession>B2TJD7</accession>
<dbReference type="EMBL" id="CP001056">
    <property type="protein sequence ID" value="ACD24254.1"/>
    <property type="molecule type" value="Genomic_DNA"/>
</dbReference>
<feature type="transmembrane region" description="Helical" evidence="1">
    <location>
        <begin position="86"/>
        <end position="109"/>
    </location>
</feature>
<reference evidence="2" key="1">
    <citation type="submission" date="2009-06" db="EMBL/GenBank/DDBJ databases">
        <authorList>
            <consortium name="US DOE Joint Genome Institute (JGI-PGF)"/>
            <person name="Lucas S."/>
            <person name="Copeland A."/>
            <person name="Lapidus A."/>
            <person name="Glavina del Rio T."/>
            <person name="Dalin E."/>
            <person name="Tice H."/>
            <person name="Bruce D."/>
            <person name="Goodwin L."/>
            <person name="Pitluck S."/>
            <person name="Kyrpides N."/>
            <person name="Mavromatis K."/>
            <person name="Ivanova N."/>
            <person name="Saunders E."/>
            <person name="Brettin T."/>
            <person name="Detter J.C."/>
            <person name="Han C."/>
            <person name="Larimer F."/>
            <person name="Land M."/>
            <person name="Hauser L."/>
            <person name="Markowitz V."/>
            <person name="Cheng J.-F."/>
            <person name="Hugenholtz P."/>
            <person name="Woyke T."/>
            <person name="Wu D."/>
            <person name="Gronow S."/>
            <person name="Klenk H.-P."/>
            <person name="Eisen J.A."/>
        </authorList>
    </citation>
    <scope>NUCLEOTIDE SEQUENCE</scope>
    <source>
        <strain evidence="2">Eklund 17B</strain>
    </source>
</reference>
<accession>U4P7J4</accession>
<reference evidence="2" key="2">
    <citation type="submission" date="2009-08" db="EMBL/GenBank/DDBJ databases">
        <authorList>
            <person name="Shrivastava S."/>
            <person name="Brinkac L.M."/>
            <person name="Dodson R.J."/>
            <person name="Harkins D.M."/>
            <person name="Durkin A.S."/>
            <person name="Sutton G."/>
        </authorList>
    </citation>
    <scope>NUCLEOTIDE SEQUENCE</scope>
    <source>
        <strain evidence="2">Eklund 17B</strain>
    </source>
</reference>
<feature type="transmembrane region" description="Helical" evidence="1">
    <location>
        <begin position="63"/>
        <end position="80"/>
    </location>
</feature>
<protein>
    <submittedName>
        <fullName evidence="2">Uncharacterized protein</fullName>
    </submittedName>
</protein>
<sequence>MSIQTTITSSPMKTTIVTESGTATESSQTTISNTTTNPIATEIIHKEIDLIESCITRMAQNSFLIKGWYITLLAAVIALFQKSENVTITVSIISIISVSFWGLNAFFLYTERKYRDFYEYVIVLRQQGNDKKLYSLKLTNYTLQYKSYWKSFFGKTICLFYFIPLILCAGVMLFNHFHTSI</sequence>
<proteinExistence type="predicted"/>
<dbReference type="KEGG" id="cbk:CLL_A1355"/>
<evidence type="ECO:0000256" key="1">
    <source>
        <dbReference type="SAM" id="Phobius"/>
    </source>
</evidence>
<name>B2TJD7_CLOBB</name>
<organism evidence="2">
    <name type="scientific">Clostridium botulinum (strain Eklund 17B / Type B)</name>
    <dbReference type="NCBI Taxonomy" id="935198"/>
    <lineage>
        <taxon>Bacteria</taxon>
        <taxon>Bacillati</taxon>
        <taxon>Bacillota</taxon>
        <taxon>Clostridia</taxon>
        <taxon>Eubacteriales</taxon>
        <taxon>Clostridiaceae</taxon>
        <taxon>Clostridium</taxon>
    </lineage>
</organism>